<organism evidence="1 2">
    <name type="scientific">Pseudomonas fluorescens</name>
    <dbReference type="NCBI Taxonomy" id="294"/>
    <lineage>
        <taxon>Bacteria</taxon>
        <taxon>Pseudomonadati</taxon>
        <taxon>Pseudomonadota</taxon>
        <taxon>Gammaproteobacteria</taxon>
        <taxon>Pseudomonadales</taxon>
        <taxon>Pseudomonadaceae</taxon>
        <taxon>Pseudomonas</taxon>
    </lineage>
</organism>
<protein>
    <submittedName>
        <fullName evidence="1">Uncharacterized protein</fullName>
    </submittedName>
</protein>
<evidence type="ECO:0000313" key="2">
    <source>
        <dbReference type="Proteomes" id="UP000349468"/>
    </source>
</evidence>
<name>A0A5E7J949_PSEFL</name>
<gene>
    <name evidence="1" type="ORF">PS870_02051</name>
</gene>
<dbReference type="Proteomes" id="UP000349468">
    <property type="component" value="Unassembled WGS sequence"/>
</dbReference>
<dbReference type="AlphaFoldDB" id="A0A5E7J949"/>
<dbReference type="RefSeq" id="WP_154912246.1">
    <property type="nucleotide sequence ID" value="NZ_CABVIK010000005.1"/>
</dbReference>
<dbReference type="EMBL" id="CABVIK010000005">
    <property type="protein sequence ID" value="VVO85861.1"/>
    <property type="molecule type" value="Genomic_DNA"/>
</dbReference>
<evidence type="ECO:0000313" key="1">
    <source>
        <dbReference type="EMBL" id="VVO85861.1"/>
    </source>
</evidence>
<reference evidence="1 2" key="1">
    <citation type="submission" date="2019-09" db="EMBL/GenBank/DDBJ databases">
        <authorList>
            <person name="Chandra G."/>
            <person name="Truman W A."/>
        </authorList>
    </citation>
    <scope>NUCLEOTIDE SEQUENCE [LARGE SCALE GENOMIC DNA]</scope>
    <source>
        <strain evidence="1">PS870</strain>
    </source>
</reference>
<proteinExistence type="predicted"/>
<accession>A0A5E7J949</accession>
<sequence>MPDEPRPNRKNTHQSKVLLDDEYEAAFVSLAMIHRTPKAVLMREALQAYINDLREELKRNSHAA</sequence>